<evidence type="ECO:0000256" key="7">
    <source>
        <dbReference type="ARBA" id="ARBA00023180"/>
    </source>
</evidence>
<dbReference type="SMART" id="SM00208">
    <property type="entry name" value="TNFR"/>
    <property type="match status" value="2"/>
</dbReference>
<dbReference type="RefSeq" id="YP_009177059.1">
    <property type="nucleotide sequence ID" value="NC_028238.1"/>
</dbReference>
<evidence type="ECO:0000256" key="1">
    <source>
        <dbReference type="ARBA" id="ARBA00004613"/>
    </source>
</evidence>
<proteinExistence type="predicted"/>
<feature type="domain" description="TNFR-Cys" evidence="9">
    <location>
        <begin position="55"/>
        <end position="96"/>
    </location>
</feature>
<dbReference type="Gene3D" id="2.10.50.10">
    <property type="entry name" value="Tumor Necrosis Factor Receptor, subunit A, domain 2"/>
    <property type="match status" value="2"/>
</dbReference>
<evidence type="ECO:0000259" key="9">
    <source>
        <dbReference type="PROSITE" id="PS50050"/>
    </source>
</evidence>
<dbReference type="PROSITE" id="PS50050">
    <property type="entry name" value="TNFR_NGFR_2"/>
    <property type="match status" value="1"/>
</dbReference>
<dbReference type="OrthoDB" id="11333at10239"/>
<keyword evidence="3" id="KW-0053">Apoptosis</keyword>
<evidence type="ECO:0000256" key="3">
    <source>
        <dbReference type="ARBA" id="ARBA00022703"/>
    </source>
</evidence>
<dbReference type="InterPro" id="IPR052459">
    <property type="entry name" value="TNFRSF_decoy_receptor"/>
</dbReference>
<evidence type="ECO:0000256" key="5">
    <source>
        <dbReference type="ARBA" id="ARBA00022737"/>
    </source>
</evidence>
<dbReference type="KEGG" id="vg:26122728"/>
<name>A0A0M3ZHS8_9POXV</name>
<keyword evidence="5" id="KW-0677">Repeat</keyword>
<accession>A0A0M3ZHS8</accession>
<keyword evidence="7" id="KW-0325">Glycoprotein</keyword>
<dbReference type="SUPFAM" id="SSF57586">
    <property type="entry name" value="TNF receptor-like"/>
    <property type="match status" value="2"/>
</dbReference>
<dbReference type="PROSITE" id="PS00652">
    <property type="entry name" value="TNFR_NGFR_1"/>
    <property type="match status" value="1"/>
</dbReference>
<feature type="disulfide bond" evidence="8">
    <location>
        <begin position="56"/>
        <end position="71"/>
    </location>
</feature>
<sequence>MIITLLALLLVVSTESSTVYVVKSGVNKGKICDTCPPGTYKKRDCDRSLPTVCEPCGDGEYTSMNNSLPECLSCNHCYDPTEIEITPCNATTNTVCSCKEGYTFDSSIQGCI</sequence>
<organism evidence="10 11">
    <name type="scientific">Turkeypox virus</name>
    <dbReference type="NCBI Taxonomy" id="336486"/>
    <lineage>
        <taxon>Viruses</taxon>
        <taxon>Varidnaviria</taxon>
        <taxon>Bamfordvirae</taxon>
        <taxon>Nucleocytoviricota</taxon>
        <taxon>Pokkesviricetes</taxon>
        <taxon>Chitovirales</taxon>
        <taxon>Poxviridae</taxon>
        <taxon>Chordopoxvirinae</taxon>
        <taxon>Avipoxvirus</taxon>
        <taxon>Avipoxvirus turkeypox</taxon>
    </lineage>
</organism>
<comment type="caution">
    <text evidence="8">Lacks conserved residue(s) required for the propagation of feature annotation.</text>
</comment>
<dbReference type="Proteomes" id="UP000142477">
    <property type="component" value="Segment"/>
</dbReference>
<dbReference type="CDD" id="cd00185">
    <property type="entry name" value="TNFRSF"/>
    <property type="match status" value="1"/>
</dbReference>
<protein>
    <submittedName>
        <fullName evidence="10">TNFR-like protein</fullName>
    </submittedName>
</protein>
<evidence type="ECO:0000313" key="11">
    <source>
        <dbReference type="Proteomes" id="UP000142477"/>
    </source>
</evidence>
<keyword evidence="2" id="KW-0964">Secreted</keyword>
<evidence type="ECO:0000313" key="10">
    <source>
        <dbReference type="EMBL" id="ALA62412.1"/>
    </source>
</evidence>
<comment type="subcellular location">
    <subcellularLocation>
        <location evidence="1">Secreted</location>
    </subcellularLocation>
</comment>
<reference evidence="10 11" key="1">
    <citation type="journal article" date="2015" name="Infect. Genet. Evol.">
        <title>Unique genomic organization of a novel Avipoxvirus detected in turkey (Meleagris gallopavo).</title>
        <authorList>
            <person name="Banyai K."/>
            <person name="Palya V."/>
            <person name="Denes B."/>
            <person name="Glavits R."/>
            <person name="Ivanics E."/>
            <person name="Horvath B."/>
            <person name="Farkas S.L."/>
            <person name="Marton S."/>
            <person name="Balint A."/>
            <person name="Gyuranecz M."/>
            <person name="Erdelyi K."/>
            <person name="Dan A."/>
        </authorList>
    </citation>
    <scope>NUCLEOTIDE SEQUENCE [LARGE SCALE GENOMIC DNA]</scope>
    <source>
        <strain evidence="10 11">TKPV-HU1124/2011</strain>
    </source>
</reference>
<dbReference type="Pfam" id="PF00020">
    <property type="entry name" value="TNFR_c6"/>
    <property type="match status" value="1"/>
</dbReference>
<evidence type="ECO:0000256" key="2">
    <source>
        <dbReference type="ARBA" id="ARBA00022525"/>
    </source>
</evidence>
<evidence type="ECO:0000256" key="4">
    <source>
        <dbReference type="ARBA" id="ARBA00022729"/>
    </source>
</evidence>
<evidence type="ECO:0000256" key="8">
    <source>
        <dbReference type="PROSITE-ProRule" id="PRU00206"/>
    </source>
</evidence>
<dbReference type="PANTHER" id="PTHR23097:SF116">
    <property type="entry name" value="TUMOR NECROSIS FACTOR RECEPTOR SUPERFAMILY MEMBER 6B"/>
    <property type="match status" value="1"/>
</dbReference>
<dbReference type="GO" id="GO:0005576">
    <property type="term" value="C:extracellular region"/>
    <property type="evidence" value="ECO:0007669"/>
    <property type="project" value="UniProtKB-SubCell"/>
</dbReference>
<dbReference type="EMBL" id="KP728110">
    <property type="protein sequence ID" value="ALA62412.1"/>
    <property type="molecule type" value="Genomic_DNA"/>
</dbReference>
<keyword evidence="6 8" id="KW-1015">Disulfide bond</keyword>
<keyword evidence="11" id="KW-1185">Reference proteome</keyword>
<keyword evidence="4" id="KW-0732">Signal</keyword>
<evidence type="ECO:0000256" key="6">
    <source>
        <dbReference type="ARBA" id="ARBA00023157"/>
    </source>
</evidence>
<dbReference type="GeneID" id="26122728"/>
<dbReference type="InterPro" id="IPR001368">
    <property type="entry name" value="TNFR/NGFR_Cys_rich_reg"/>
</dbReference>
<feature type="repeat" description="TNFR-Cys" evidence="8">
    <location>
        <begin position="55"/>
        <end position="96"/>
    </location>
</feature>
<dbReference type="PANTHER" id="PTHR23097">
    <property type="entry name" value="TUMOR NECROSIS FACTOR RECEPTOR SUPERFAMILY MEMBER"/>
    <property type="match status" value="1"/>
</dbReference>